<dbReference type="AlphaFoldDB" id="C0HDW5"/>
<evidence type="ECO:0000313" key="2">
    <source>
        <dbReference type="EMBL" id="ACN25218.1"/>
    </source>
</evidence>
<proteinExistence type="evidence at transcript level"/>
<evidence type="ECO:0000256" key="1">
    <source>
        <dbReference type="SAM" id="MobiDB-lite"/>
    </source>
</evidence>
<dbReference type="EMBL" id="BT060521">
    <property type="protein sequence ID" value="ACN25218.1"/>
    <property type="molecule type" value="mRNA"/>
</dbReference>
<dbReference type="HOGENOM" id="CLU_2981968_0_0_1"/>
<organism evidence="2">
    <name type="scientific">Zea mays</name>
    <name type="common">Maize</name>
    <dbReference type="NCBI Taxonomy" id="4577"/>
    <lineage>
        <taxon>Eukaryota</taxon>
        <taxon>Viridiplantae</taxon>
        <taxon>Streptophyta</taxon>
        <taxon>Embryophyta</taxon>
        <taxon>Tracheophyta</taxon>
        <taxon>Spermatophyta</taxon>
        <taxon>Magnoliopsida</taxon>
        <taxon>Liliopsida</taxon>
        <taxon>Poales</taxon>
        <taxon>Poaceae</taxon>
        <taxon>PACMAD clade</taxon>
        <taxon>Panicoideae</taxon>
        <taxon>Andropogonodae</taxon>
        <taxon>Andropogoneae</taxon>
        <taxon>Tripsacinae</taxon>
        <taxon>Zea</taxon>
    </lineage>
</organism>
<reference evidence="2" key="1">
    <citation type="journal article" date="2009" name="PLoS Genet.">
        <title>Sequencing, mapping, and analysis of 27,455 maize full-length cDNAs.</title>
        <authorList>
            <person name="Soderlund C."/>
            <person name="Descour A."/>
            <person name="Kudrna D."/>
            <person name="Bomhoff M."/>
            <person name="Boyd L."/>
            <person name="Currie J."/>
            <person name="Angelova A."/>
            <person name="Collura K."/>
            <person name="Wissotski M."/>
            <person name="Ashley E."/>
            <person name="Morrow D."/>
            <person name="Fernandes J."/>
            <person name="Walbot V."/>
            <person name="Yu Y."/>
        </authorList>
    </citation>
    <scope>NUCLEOTIDE SEQUENCE</scope>
    <source>
        <strain evidence="2">B73</strain>
    </source>
</reference>
<feature type="region of interest" description="Disordered" evidence="1">
    <location>
        <begin position="1"/>
        <end position="27"/>
    </location>
</feature>
<sequence>MGAQHREPRAVGGHHHGTPPASAIGEHEMVRELRRVTLGRIELSSEEWAPWRPRIARH</sequence>
<name>C0HDW5_MAIZE</name>
<accession>C0HDW5</accession>
<protein>
    <submittedName>
        <fullName evidence="2">Uncharacterized protein</fullName>
    </submittedName>
</protein>